<name>A0A5B8W6U0_9SPHI</name>
<organism evidence="1 2">
    <name type="scientific">Mucilaginibacter ginsenosidivorax</name>
    <dbReference type="NCBI Taxonomy" id="862126"/>
    <lineage>
        <taxon>Bacteria</taxon>
        <taxon>Pseudomonadati</taxon>
        <taxon>Bacteroidota</taxon>
        <taxon>Sphingobacteriia</taxon>
        <taxon>Sphingobacteriales</taxon>
        <taxon>Sphingobacteriaceae</taxon>
        <taxon>Mucilaginibacter</taxon>
    </lineage>
</organism>
<reference evidence="1 2" key="1">
    <citation type="journal article" date="2013" name="J. Microbiol.">
        <title>Mucilaginibacter ginsenosidivorax sp. nov., with ginsenoside converting activity isolated from sediment.</title>
        <authorList>
            <person name="Kim J.K."/>
            <person name="Choi T.E."/>
            <person name="Liu Q.M."/>
            <person name="Park H.Y."/>
            <person name="Yi T.H."/>
            <person name="Yoon M.H."/>
            <person name="Kim S.C."/>
            <person name="Im W.T."/>
        </authorList>
    </citation>
    <scope>NUCLEOTIDE SEQUENCE [LARGE SCALE GENOMIC DNA]</scope>
    <source>
        <strain evidence="1 2">KHI28</strain>
    </source>
</reference>
<gene>
    <name evidence="1" type="ORF">FSB76_19245</name>
</gene>
<accession>A0A5B8W6U0</accession>
<dbReference type="EMBL" id="CP042437">
    <property type="protein sequence ID" value="QEC77968.1"/>
    <property type="molecule type" value="Genomic_DNA"/>
</dbReference>
<protein>
    <submittedName>
        <fullName evidence="1">Uncharacterized protein</fullName>
    </submittedName>
</protein>
<dbReference type="Proteomes" id="UP000321362">
    <property type="component" value="Chromosome"/>
</dbReference>
<dbReference type="RefSeq" id="WP_147056150.1">
    <property type="nucleotide sequence ID" value="NZ_CP042437.1"/>
</dbReference>
<evidence type="ECO:0000313" key="1">
    <source>
        <dbReference type="EMBL" id="QEC77968.1"/>
    </source>
</evidence>
<evidence type="ECO:0000313" key="2">
    <source>
        <dbReference type="Proteomes" id="UP000321362"/>
    </source>
</evidence>
<proteinExistence type="predicted"/>
<dbReference type="KEGG" id="mgk:FSB76_19245"/>
<dbReference type="OrthoDB" id="1100725at2"/>
<dbReference type="AlphaFoldDB" id="A0A5B8W6U0"/>
<keyword evidence="2" id="KW-1185">Reference proteome</keyword>
<sequence length="337" mass="38428">MKQMDIFKKIGGILQELNDQYDYLKAESSDLNELELELFVANAHFLKDHAEILRKIHERKATPAEQSEPVAIKPEPVIEKPRPAVTTTSPPRPEPLHERRFFEPVVQQKPIIENRLELSKEAEPPVHVPYNPIKPEIELPPAANQEPISFIDTEADNTIDSFETEQPEILKQEIVLDETDVSEPDFKDAEPVTHIEEPIAVPTPVVEKPAPAPQPELFKPMVAKTETAKEEILTFNQKMSAQKTERDNGLSAHVNALPVIDLKSAINLNDKLLYIKDLFNGYSLAYSEAIEIVNRFNTYEEAERFLKTNYVAKNNWESKAATAEKFYALLRRRYPAV</sequence>